<protein>
    <submittedName>
        <fullName evidence="1">Uncharacterized protein</fullName>
    </submittedName>
</protein>
<dbReference type="SUPFAM" id="SSF52058">
    <property type="entry name" value="L domain-like"/>
    <property type="match status" value="1"/>
</dbReference>
<name>A0A4R0R5G1_9APHY</name>
<comment type="caution">
    <text evidence="1">The sequence shown here is derived from an EMBL/GenBank/DDBJ whole genome shotgun (WGS) entry which is preliminary data.</text>
</comment>
<evidence type="ECO:0000313" key="1">
    <source>
        <dbReference type="EMBL" id="TCD61556.1"/>
    </source>
</evidence>
<organism evidence="1 2">
    <name type="scientific">Steccherinum ochraceum</name>
    <dbReference type="NCBI Taxonomy" id="92696"/>
    <lineage>
        <taxon>Eukaryota</taxon>
        <taxon>Fungi</taxon>
        <taxon>Dikarya</taxon>
        <taxon>Basidiomycota</taxon>
        <taxon>Agaricomycotina</taxon>
        <taxon>Agaricomycetes</taxon>
        <taxon>Polyporales</taxon>
        <taxon>Steccherinaceae</taxon>
        <taxon>Steccherinum</taxon>
    </lineage>
</organism>
<dbReference type="Proteomes" id="UP000292702">
    <property type="component" value="Unassembled WGS sequence"/>
</dbReference>
<sequence length="619" mass="68921">MDSAKDNDSSLNAVHNAAPSPLPESILSDLLGGASHSTPIQRQALASDLDAAILRSQDIINYHQNLLKLLQTKRNACSIMTRVPADVLLEIMWYSLDELEGSFDIIRLSSVSRRWRETALSSQKIWSCITAQVSRVDVKALELLLTRAKSYPLEVEMCVPPTCSLPYYGSVVGIQRLLDNIPRIGLLRIDMSYWENGLRALERALPARATNLTVFELKLDPEGSRLQLPFSLADCPSLESLHIDGHWTPEILPVPVSTTLRALKLNGPLMNDPPVADDTALRAVLAAARAMPHLQVLSFTHFVSVPSLPSAYADRHDPISLPHLELLELGGFTPLVNCILDCVTVPPSTRINIAFNPSSDSVADDLALQKKAIRLLHHRLSLIPAARLGAYWSVYVHATIDTEFWDPDWVGCGMRFGILDQAHALFKEPECCVSFFFSDTPQHLEFMDGIWKALSPEKVVHFCLEYDELTEAIPSSLLASRIPALVQMASFARSAQTILIEWPPEWLADTDILLRKPVGDGTENDHFLFPALRELAFRGGLTGDIPDYWTWTRDDLHKSKDASDSGESEPERCVDVLKTTLTSWEAGRGSIERVSFWETDLSEEDVQQLGLQAEIVMHN</sequence>
<dbReference type="CDD" id="cd09917">
    <property type="entry name" value="F-box_SF"/>
    <property type="match status" value="1"/>
</dbReference>
<reference evidence="1 2" key="1">
    <citation type="submission" date="2018-11" db="EMBL/GenBank/DDBJ databases">
        <title>Genome assembly of Steccherinum ochraceum LE-BIN_3174, the white-rot fungus of the Steccherinaceae family (The Residual Polyporoid clade, Polyporales, Basidiomycota).</title>
        <authorList>
            <person name="Fedorova T.V."/>
            <person name="Glazunova O.A."/>
            <person name="Landesman E.O."/>
            <person name="Moiseenko K.V."/>
            <person name="Psurtseva N.V."/>
            <person name="Savinova O.S."/>
            <person name="Shakhova N.V."/>
            <person name="Tyazhelova T.V."/>
            <person name="Vasina D.V."/>
        </authorList>
    </citation>
    <scope>NUCLEOTIDE SEQUENCE [LARGE SCALE GENOMIC DNA]</scope>
    <source>
        <strain evidence="1 2">LE-BIN_3174</strain>
    </source>
</reference>
<dbReference type="SUPFAM" id="SSF81383">
    <property type="entry name" value="F-box domain"/>
    <property type="match status" value="1"/>
</dbReference>
<evidence type="ECO:0000313" key="2">
    <source>
        <dbReference type="Proteomes" id="UP000292702"/>
    </source>
</evidence>
<dbReference type="Gene3D" id="3.80.10.10">
    <property type="entry name" value="Ribonuclease Inhibitor"/>
    <property type="match status" value="1"/>
</dbReference>
<dbReference type="InterPro" id="IPR036047">
    <property type="entry name" value="F-box-like_dom_sf"/>
</dbReference>
<dbReference type="EMBL" id="RWJN01000453">
    <property type="protein sequence ID" value="TCD61556.1"/>
    <property type="molecule type" value="Genomic_DNA"/>
</dbReference>
<gene>
    <name evidence="1" type="ORF">EIP91_008268</name>
</gene>
<dbReference type="AlphaFoldDB" id="A0A4R0R5G1"/>
<dbReference type="InterPro" id="IPR032675">
    <property type="entry name" value="LRR_dom_sf"/>
</dbReference>
<dbReference type="OrthoDB" id="3365698at2759"/>
<accession>A0A4R0R5G1</accession>
<keyword evidence="2" id="KW-1185">Reference proteome</keyword>
<proteinExistence type="predicted"/>